<dbReference type="OrthoDB" id="9811308at2"/>
<keyword evidence="1" id="KW-0472">Membrane</keyword>
<protein>
    <submittedName>
        <fullName evidence="2">AzlD domain-containing protein</fullName>
    </submittedName>
</protein>
<dbReference type="InterPro" id="IPR008407">
    <property type="entry name" value="Brnchd-chn_aa_trnsp_AzlD"/>
</dbReference>
<dbReference type="Pfam" id="PF05437">
    <property type="entry name" value="AzlD"/>
    <property type="match status" value="1"/>
</dbReference>
<dbReference type="Proteomes" id="UP000290106">
    <property type="component" value="Unassembled WGS sequence"/>
</dbReference>
<accession>A0A4Q1RLL6</accession>
<feature type="transmembrane region" description="Helical" evidence="1">
    <location>
        <begin position="76"/>
        <end position="93"/>
    </location>
</feature>
<feature type="transmembrane region" description="Helical" evidence="1">
    <location>
        <begin position="55"/>
        <end position="71"/>
    </location>
</feature>
<evidence type="ECO:0000256" key="1">
    <source>
        <dbReference type="SAM" id="Phobius"/>
    </source>
</evidence>
<dbReference type="EMBL" id="SDKC01000001">
    <property type="protein sequence ID" value="RXS76744.1"/>
    <property type="molecule type" value="Genomic_DNA"/>
</dbReference>
<sequence length="94" mass="10223">MFVMALTTYVIRMLPMAIFRKKINDKRVQSFLYYVPYAVLSAMTFPAIFSSTGSEVSAVVGCVVAIVLAYMKRGLLTVAVGAAGAVFLVQMIGF</sequence>
<dbReference type="AlphaFoldDB" id="A0A4Q1RLL6"/>
<keyword evidence="3" id="KW-1185">Reference proteome</keyword>
<evidence type="ECO:0000313" key="2">
    <source>
        <dbReference type="EMBL" id="RXS76744.1"/>
    </source>
</evidence>
<name>A0A4Q1RLL6_9FIRM</name>
<evidence type="ECO:0000313" key="3">
    <source>
        <dbReference type="Proteomes" id="UP000290106"/>
    </source>
</evidence>
<proteinExistence type="predicted"/>
<keyword evidence="1" id="KW-0812">Transmembrane</keyword>
<reference evidence="2 3" key="1">
    <citation type="submission" date="2019-01" db="EMBL/GenBank/DDBJ databases">
        <title>Blautia sp. nov. KGMB01111 isolated human feces.</title>
        <authorList>
            <person name="Park J.-E."/>
            <person name="Kim J.-S."/>
            <person name="Park S.-H."/>
        </authorList>
    </citation>
    <scope>NUCLEOTIDE SEQUENCE [LARGE SCALE GENOMIC DNA]</scope>
    <source>
        <strain evidence="2 3">KGMB01111</strain>
    </source>
</reference>
<gene>
    <name evidence="2" type="ORF">ETP43_11205</name>
</gene>
<organism evidence="2 3">
    <name type="scientific">Blautia faecicola</name>
    <dbReference type="NCBI Taxonomy" id="2509240"/>
    <lineage>
        <taxon>Bacteria</taxon>
        <taxon>Bacillati</taxon>
        <taxon>Bacillota</taxon>
        <taxon>Clostridia</taxon>
        <taxon>Lachnospirales</taxon>
        <taxon>Lachnospiraceae</taxon>
        <taxon>Blautia</taxon>
    </lineage>
</organism>
<keyword evidence="1" id="KW-1133">Transmembrane helix</keyword>
<feature type="transmembrane region" description="Helical" evidence="1">
    <location>
        <begin position="31"/>
        <end position="49"/>
    </location>
</feature>
<comment type="caution">
    <text evidence="2">The sequence shown here is derived from an EMBL/GenBank/DDBJ whole genome shotgun (WGS) entry which is preliminary data.</text>
</comment>